<keyword evidence="6 10" id="KW-0720">Serine protease</keyword>
<dbReference type="EMBL" id="UGOY01000001">
    <property type="protein sequence ID" value="STY22758.1"/>
    <property type="molecule type" value="Genomic_DNA"/>
</dbReference>
<evidence type="ECO:0000313" key="17">
    <source>
        <dbReference type="EMBL" id="KTD79134.1"/>
    </source>
</evidence>
<feature type="active site" evidence="10 12">
    <location>
        <position position="731"/>
    </location>
</feature>
<dbReference type="CDD" id="cd19500">
    <property type="entry name" value="RecA-like_Lon"/>
    <property type="match status" value="1"/>
</dbReference>
<dbReference type="InterPro" id="IPR027417">
    <property type="entry name" value="P-loop_NTPase"/>
</dbReference>
<evidence type="ECO:0000259" key="16">
    <source>
        <dbReference type="PROSITE" id="PS51787"/>
    </source>
</evidence>
<dbReference type="Pfam" id="PF00004">
    <property type="entry name" value="AAA"/>
    <property type="match status" value="1"/>
</dbReference>
<dbReference type="InterPro" id="IPR020568">
    <property type="entry name" value="Ribosomal_Su5_D2-typ_SF"/>
</dbReference>
<dbReference type="GO" id="GO:0016887">
    <property type="term" value="F:ATP hydrolysis activity"/>
    <property type="evidence" value="ECO:0007669"/>
    <property type="project" value="UniProtKB-UniRule"/>
</dbReference>
<dbReference type="GO" id="GO:0005737">
    <property type="term" value="C:cytoplasm"/>
    <property type="evidence" value="ECO:0007669"/>
    <property type="project" value="UniProtKB-SubCell"/>
</dbReference>
<dbReference type="GO" id="GO:0005524">
    <property type="term" value="F:ATP binding"/>
    <property type="evidence" value="ECO:0007669"/>
    <property type="project" value="UniProtKB-UniRule"/>
</dbReference>
<dbReference type="SMART" id="SM00382">
    <property type="entry name" value="AAA"/>
    <property type="match status" value="1"/>
</dbReference>
<dbReference type="FunFam" id="1.20.5.5270:FF:000002">
    <property type="entry name" value="Lon protease homolog"/>
    <property type="match status" value="1"/>
</dbReference>
<evidence type="ECO:0000256" key="9">
    <source>
        <dbReference type="ARBA" id="ARBA00050665"/>
    </source>
</evidence>
<dbReference type="Gene3D" id="2.30.130.40">
    <property type="entry name" value="LON domain-like"/>
    <property type="match status" value="1"/>
</dbReference>
<sequence length="813" mass="90759">MSTEIIETSNEAEKLSDIPVLPLRDVVVYPHMVIPLFVGRGKSIKALEAAMVDSKQIFLVAQKKSSNDDPGEADIFQVGTLSSVLQLLKLPDGTVKVLVEGEKRAKAKEYNQTKGYLEADLELLEDENAAVQEPDTGILMRSLMSQFEQYIKLNKKIPPEVLSPLAGIEEPGRLADTIAAHLTLKVDDKQELLETLDVGTRLERLMSAIENEIDLLHVEKRVRGRVKRQMEKSQREYYLNEQMKAIQKELGELGEEGNEIEQLENSINKAGMPKEAKEKSLAELHKLKMMSPMSAEATVIRNYLDWMLAVPWKKRTKIQFDLLKAEKLLDKEHYGLERVKERIIEYLAVQQRVKRLKGPILCLVGPPGVGKTSLGQSIANATGRTFIRIALGGVRDEAEIRGHRRTYIGSMPGKIIQKLCKAGVKNPLIMLDEVDKMAMDFRGDPAAALLEVLDPEQNHTFNDHYLEVDYDLSDVMFIATANSLEIPAPLLDRMEVIRLAGYTEDEKVSIADKYLVPKQVVLNGLSNQEIHISEGAIREVIRHYTREAGVRNLERDIASICRKVVKEILSNKKVKKMNVTTSNIEKYLGVKKFRYGLAEEFDQVGQVTGLAWTSVGGELLTIEASMMPGKGKVTHTGQLGEVMQESIHAAMTVVRSRAKNFGLADDFYDKNDFHVHVPEGATPKDGPSAGIGMCTVLVSVVTHIPVKADVAMTGEITLRGQVLPIGGLKEKLLAAHRGGIKHVIIPEENVKDLEEIPDNILRKLKIHPVKTIEQVLELALQRSPWVEQPTNVQSEALVGKRSKKIKNNDLHTH</sequence>
<evidence type="ECO:0000256" key="1">
    <source>
        <dbReference type="ARBA" id="ARBA00004496"/>
    </source>
</evidence>
<dbReference type="Pfam" id="PF02190">
    <property type="entry name" value="LON_substr_bdg"/>
    <property type="match status" value="1"/>
</dbReference>
<dbReference type="Proteomes" id="UP000255110">
    <property type="component" value="Unassembled WGS sequence"/>
</dbReference>
<evidence type="ECO:0000256" key="4">
    <source>
        <dbReference type="ARBA" id="ARBA00022741"/>
    </source>
</evidence>
<comment type="subcellular location">
    <subcellularLocation>
        <location evidence="1 10 11">Cytoplasm</location>
    </subcellularLocation>
</comment>
<dbReference type="Gene3D" id="1.20.5.5270">
    <property type="match status" value="1"/>
</dbReference>
<evidence type="ECO:0000313" key="19">
    <source>
        <dbReference type="Proteomes" id="UP000054820"/>
    </source>
</evidence>
<dbReference type="FunFam" id="2.30.130.40:FF:000001">
    <property type="entry name" value="Lon protease"/>
    <property type="match status" value="1"/>
</dbReference>
<comment type="function">
    <text evidence="10">ATP-dependent serine protease that mediates the selective degradation of mutant and abnormal proteins as well as certain short-lived regulatory proteins. Required for cellular homeostasis and for survival from DNA damage and developmental changes induced by stress. Degrades polypeptides processively to yield small peptide fragments that are 5 to 10 amino acids long. Binds to DNA in a double-stranded, site-specific manner.</text>
</comment>
<evidence type="ECO:0000313" key="18">
    <source>
        <dbReference type="EMBL" id="STY22758.1"/>
    </source>
</evidence>
<reference evidence="18 20" key="2">
    <citation type="submission" date="2018-06" db="EMBL/GenBank/DDBJ databases">
        <authorList>
            <consortium name="Pathogen Informatics"/>
            <person name="Doyle S."/>
        </authorList>
    </citation>
    <scope>NUCLEOTIDE SEQUENCE [LARGE SCALE GENOMIC DNA]</scope>
    <source>
        <strain evidence="18 20">NCTC11991</strain>
    </source>
</reference>
<dbReference type="Pfam" id="PF22667">
    <property type="entry name" value="Lon_lid"/>
    <property type="match status" value="1"/>
</dbReference>
<dbReference type="InterPro" id="IPR003593">
    <property type="entry name" value="AAA+_ATPase"/>
</dbReference>
<evidence type="ECO:0000259" key="15">
    <source>
        <dbReference type="PROSITE" id="PS51786"/>
    </source>
</evidence>
<dbReference type="Gene3D" id="1.10.8.60">
    <property type="match status" value="1"/>
</dbReference>
<comment type="similarity">
    <text evidence="10 11 14">Belongs to the peptidase S16 family.</text>
</comment>
<evidence type="ECO:0000256" key="7">
    <source>
        <dbReference type="ARBA" id="ARBA00022840"/>
    </source>
</evidence>
<evidence type="ECO:0000256" key="5">
    <source>
        <dbReference type="ARBA" id="ARBA00022801"/>
    </source>
</evidence>
<dbReference type="SUPFAM" id="SSF54211">
    <property type="entry name" value="Ribosomal protein S5 domain 2-like"/>
    <property type="match status" value="1"/>
</dbReference>
<dbReference type="InterPro" id="IPR054594">
    <property type="entry name" value="Lon_lid"/>
</dbReference>
<dbReference type="STRING" id="460.Lstg_0893"/>
<organism evidence="18 20">
    <name type="scientific">Legionella steigerwaltii</name>
    <dbReference type="NCBI Taxonomy" id="460"/>
    <lineage>
        <taxon>Bacteria</taxon>
        <taxon>Pseudomonadati</taxon>
        <taxon>Pseudomonadota</taxon>
        <taxon>Gammaproteobacteria</taxon>
        <taxon>Legionellales</taxon>
        <taxon>Legionellaceae</taxon>
        <taxon>Legionella</taxon>
    </lineage>
</organism>
<dbReference type="NCBIfam" id="TIGR00763">
    <property type="entry name" value="lon"/>
    <property type="match status" value="1"/>
</dbReference>
<dbReference type="PANTHER" id="PTHR10046">
    <property type="entry name" value="ATP DEPENDENT LON PROTEASE FAMILY MEMBER"/>
    <property type="match status" value="1"/>
</dbReference>
<dbReference type="InterPro" id="IPR027065">
    <property type="entry name" value="Lon_Prtase"/>
</dbReference>
<dbReference type="RefSeq" id="WP_058476474.1">
    <property type="nucleotide sequence ID" value="NZ_CAAAIO010000023.1"/>
</dbReference>
<dbReference type="Proteomes" id="UP000054820">
    <property type="component" value="Unassembled WGS sequence"/>
</dbReference>
<dbReference type="Pfam" id="PF05362">
    <property type="entry name" value="Lon_C"/>
    <property type="match status" value="1"/>
</dbReference>
<name>A0A378LA54_9GAMM</name>
<keyword evidence="3 10" id="KW-0645">Protease</keyword>
<comment type="induction">
    <text evidence="10">By heat shock.</text>
</comment>
<evidence type="ECO:0000256" key="2">
    <source>
        <dbReference type="ARBA" id="ARBA00022490"/>
    </source>
</evidence>
<gene>
    <name evidence="10 18" type="primary">lon</name>
    <name evidence="17" type="ORF">Lstg_0893</name>
    <name evidence="18" type="ORF">NCTC11991_01355</name>
</gene>
<dbReference type="PROSITE" id="PS51787">
    <property type="entry name" value="LON_N"/>
    <property type="match status" value="1"/>
</dbReference>
<accession>A0A378LA54</accession>
<dbReference type="SMART" id="SM00464">
    <property type="entry name" value="LON"/>
    <property type="match status" value="1"/>
</dbReference>
<dbReference type="InterPro" id="IPR014721">
    <property type="entry name" value="Ribsml_uS5_D2-typ_fold_subgr"/>
</dbReference>
<dbReference type="PIRSF" id="PIRSF001174">
    <property type="entry name" value="Lon_proteas"/>
    <property type="match status" value="1"/>
</dbReference>
<keyword evidence="5 10" id="KW-0378">Hydrolase</keyword>
<dbReference type="InterPro" id="IPR027543">
    <property type="entry name" value="Lon_bac"/>
</dbReference>
<dbReference type="PRINTS" id="PR00830">
    <property type="entry name" value="ENDOLAPTASE"/>
</dbReference>
<dbReference type="HAMAP" id="MF_01973">
    <property type="entry name" value="lon_bact"/>
    <property type="match status" value="1"/>
</dbReference>
<evidence type="ECO:0000256" key="8">
    <source>
        <dbReference type="ARBA" id="ARBA00023016"/>
    </source>
</evidence>
<evidence type="ECO:0000256" key="3">
    <source>
        <dbReference type="ARBA" id="ARBA00022670"/>
    </source>
</evidence>
<comment type="catalytic activity">
    <reaction evidence="9 10 11 14">
        <text>Hydrolysis of proteins in presence of ATP.</text>
        <dbReference type="EC" id="3.4.21.53"/>
    </reaction>
</comment>
<evidence type="ECO:0000256" key="6">
    <source>
        <dbReference type="ARBA" id="ARBA00022825"/>
    </source>
</evidence>
<evidence type="ECO:0000313" key="20">
    <source>
        <dbReference type="Proteomes" id="UP000255110"/>
    </source>
</evidence>
<dbReference type="GO" id="GO:0034605">
    <property type="term" value="P:cellular response to heat"/>
    <property type="evidence" value="ECO:0007669"/>
    <property type="project" value="UniProtKB-UniRule"/>
</dbReference>
<dbReference type="FunFam" id="1.20.58.1480:FF:000001">
    <property type="entry name" value="Lon protease"/>
    <property type="match status" value="1"/>
</dbReference>
<dbReference type="EC" id="3.4.21.53" evidence="10 11"/>
<evidence type="ECO:0000256" key="13">
    <source>
        <dbReference type="PIRSR" id="PIRSR001174-2"/>
    </source>
</evidence>
<keyword evidence="4 10" id="KW-0547">Nucleotide-binding</keyword>
<dbReference type="InterPro" id="IPR004815">
    <property type="entry name" value="Lon_bac/euk-typ"/>
</dbReference>
<dbReference type="GO" id="GO:0004252">
    <property type="term" value="F:serine-type endopeptidase activity"/>
    <property type="evidence" value="ECO:0007669"/>
    <property type="project" value="UniProtKB-UniRule"/>
</dbReference>
<dbReference type="InterPro" id="IPR046336">
    <property type="entry name" value="Lon_prtase_N_sf"/>
</dbReference>
<dbReference type="NCBIfam" id="NF008053">
    <property type="entry name" value="PRK10787.1"/>
    <property type="match status" value="1"/>
</dbReference>
<keyword evidence="19" id="KW-1185">Reference proteome</keyword>
<evidence type="ECO:0000256" key="12">
    <source>
        <dbReference type="PIRSR" id="PIRSR001174-1"/>
    </source>
</evidence>
<feature type="binding site" evidence="10 13">
    <location>
        <begin position="365"/>
        <end position="372"/>
    </location>
    <ligand>
        <name>ATP</name>
        <dbReference type="ChEBI" id="CHEBI:30616"/>
    </ligand>
</feature>
<dbReference type="GO" id="GO:0006515">
    <property type="term" value="P:protein quality control for misfolded or incompletely synthesized proteins"/>
    <property type="evidence" value="ECO:0007669"/>
    <property type="project" value="UniProtKB-UniRule"/>
</dbReference>
<dbReference type="Gene3D" id="1.20.58.1480">
    <property type="match status" value="1"/>
</dbReference>
<feature type="domain" description="Lon N-terminal" evidence="16">
    <location>
        <begin position="18"/>
        <end position="213"/>
    </location>
</feature>
<dbReference type="OrthoDB" id="9803599at2"/>
<reference evidence="17 19" key="1">
    <citation type="submission" date="2015-11" db="EMBL/GenBank/DDBJ databases">
        <title>Genomic analysis of 38 Legionella species identifies large and diverse effector repertoires.</title>
        <authorList>
            <person name="Burstein D."/>
            <person name="Amaro F."/>
            <person name="Zusman T."/>
            <person name="Lifshitz Z."/>
            <person name="Cohen O."/>
            <person name="Gilbert J.A."/>
            <person name="Pupko T."/>
            <person name="Shuman H.A."/>
            <person name="Segal G."/>
        </authorList>
    </citation>
    <scope>NUCLEOTIDE SEQUENCE [LARGE SCALE GENOMIC DNA]</scope>
    <source>
        <strain evidence="17 19">SC-18-C9</strain>
    </source>
</reference>
<dbReference type="PROSITE" id="PS51786">
    <property type="entry name" value="LON_PROTEOLYTIC"/>
    <property type="match status" value="1"/>
</dbReference>
<keyword evidence="7 10" id="KW-0067">ATP-binding</keyword>
<dbReference type="InterPro" id="IPR003111">
    <property type="entry name" value="Lon_prtase_N"/>
</dbReference>
<dbReference type="AlphaFoldDB" id="A0A378LA54"/>
<dbReference type="Gene3D" id="3.30.230.10">
    <property type="match status" value="1"/>
</dbReference>
<evidence type="ECO:0000256" key="14">
    <source>
        <dbReference type="PROSITE-ProRule" id="PRU01122"/>
    </source>
</evidence>
<keyword evidence="8 10" id="KW-0346">Stress response</keyword>
<dbReference type="SUPFAM" id="SSF88697">
    <property type="entry name" value="PUA domain-like"/>
    <property type="match status" value="1"/>
</dbReference>
<protein>
    <recommendedName>
        <fullName evidence="10 11">Lon protease</fullName>
        <ecNumber evidence="10 11">3.4.21.53</ecNumber>
    </recommendedName>
    <alternativeName>
        <fullName evidence="10">ATP-dependent protease La</fullName>
    </alternativeName>
</protein>
<feature type="domain" description="Lon proteolytic" evidence="15">
    <location>
        <begin position="601"/>
        <end position="782"/>
    </location>
</feature>
<dbReference type="SUPFAM" id="SSF52540">
    <property type="entry name" value="P-loop containing nucleoside triphosphate hydrolases"/>
    <property type="match status" value="1"/>
</dbReference>
<evidence type="ECO:0000256" key="10">
    <source>
        <dbReference type="HAMAP-Rule" id="MF_01973"/>
    </source>
</evidence>
<proteinExistence type="evidence at transcript level"/>
<dbReference type="InterPro" id="IPR003959">
    <property type="entry name" value="ATPase_AAA_core"/>
</dbReference>
<evidence type="ECO:0000256" key="11">
    <source>
        <dbReference type="PIRNR" id="PIRNR001174"/>
    </source>
</evidence>
<dbReference type="FunFam" id="3.40.50.300:FF:000021">
    <property type="entry name" value="Lon protease homolog"/>
    <property type="match status" value="1"/>
</dbReference>
<feature type="active site" evidence="10 12">
    <location>
        <position position="688"/>
    </location>
</feature>
<dbReference type="EMBL" id="LNYZ01000006">
    <property type="protein sequence ID" value="KTD79134.1"/>
    <property type="molecule type" value="Genomic_DNA"/>
</dbReference>
<comment type="subunit">
    <text evidence="10 11">Homohexamer. Organized in a ring with a central cavity.</text>
</comment>
<dbReference type="GO" id="GO:0043565">
    <property type="term" value="F:sequence-specific DNA binding"/>
    <property type="evidence" value="ECO:0007669"/>
    <property type="project" value="UniProtKB-UniRule"/>
</dbReference>
<dbReference type="InterPro" id="IPR015947">
    <property type="entry name" value="PUA-like_sf"/>
</dbReference>
<dbReference type="GO" id="GO:0004176">
    <property type="term" value="F:ATP-dependent peptidase activity"/>
    <property type="evidence" value="ECO:0007669"/>
    <property type="project" value="UniProtKB-UniRule"/>
</dbReference>
<dbReference type="Gene3D" id="3.40.50.300">
    <property type="entry name" value="P-loop containing nucleotide triphosphate hydrolases"/>
    <property type="match status" value="1"/>
</dbReference>
<dbReference type="InterPro" id="IPR008269">
    <property type="entry name" value="Lon_proteolytic"/>
</dbReference>
<dbReference type="FunFam" id="3.30.230.10:FF:000010">
    <property type="entry name" value="Lon protease"/>
    <property type="match status" value="1"/>
</dbReference>
<keyword evidence="2 10" id="KW-0963">Cytoplasm</keyword>